<dbReference type="PRINTS" id="PR01042">
    <property type="entry name" value="TRNASYNTHASP"/>
</dbReference>
<keyword evidence="4" id="KW-0067">ATP-binding</keyword>
<keyword evidence="9" id="KW-1185">Reference proteome</keyword>
<dbReference type="Proteomes" id="UP000655588">
    <property type="component" value="Unassembled WGS sequence"/>
</dbReference>
<dbReference type="SUPFAM" id="SSF50249">
    <property type="entry name" value="Nucleic acid-binding proteins"/>
    <property type="match status" value="1"/>
</dbReference>
<dbReference type="NCBIfam" id="TIGR00459">
    <property type="entry name" value="aspS_bact"/>
    <property type="match status" value="1"/>
</dbReference>
<dbReference type="GO" id="GO:0003676">
    <property type="term" value="F:nucleic acid binding"/>
    <property type="evidence" value="ECO:0007669"/>
    <property type="project" value="InterPro"/>
</dbReference>
<dbReference type="SUPFAM" id="SSF55261">
    <property type="entry name" value="GAD domain-like"/>
    <property type="match status" value="1"/>
</dbReference>
<dbReference type="Pfam" id="PF00152">
    <property type="entry name" value="tRNA-synt_2"/>
    <property type="match status" value="1"/>
</dbReference>
<dbReference type="GO" id="GO:0004815">
    <property type="term" value="F:aspartate-tRNA ligase activity"/>
    <property type="evidence" value="ECO:0007669"/>
    <property type="project" value="TreeGrafter"/>
</dbReference>
<proteinExistence type="inferred from homology"/>
<evidence type="ECO:0000256" key="3">
    <source>
        <dbReference type="ARBA" id="ARBA00022741"/>
    </source>
</evidence>
<dbReference type="CDD" id="cd00777">
    <property type="entry name" value="AspRS_core"/>
    <property type="match status" value="1"/>
</dbReference>
<accession>A0A833S2J9</accession>
<dbReference type="CDD" id="cd04317">
    <property type="entry name" value="EcAspRS_like_N"/>
    <property type="match status" value="1"/>
</dbReference>
<evidence type="ECO:0000256" key="6">
    <source>
        <dbReference type="ARBA" id="ARBA00023146"/>
    </source>
</evidence>
<dbReference type="GO" id="GO:0005524">
    <property type="term" value="F:ATP binding"/>
    <property type="evidence" value="ECO:0007669"/>
    <property type="project" value="UniProtKB-KW"/>
</dbReference>
<dbReference type="Pfam" id="PF01336">
    <property type="entry name" value="tRNA_anti-codon"/>
    <property type="match status" value="1"/>
</dbReference>
<dbReference type="InterPro" id="IPR004364">
    <property type="entry name" value="Aa-tRNA-synt_II"/>
</dbReference>
<dbReference type="Gene3D" id="3.30.1360.30">
    <property type="entry name" value="GAD-like domain"/>
    <property type="match status" value="1"/>
</dbReference>
<dbReference type="Gene3D" id="2.40.50.140">
    <property type="entry name" value="Nucleic acid-binding proteins"/>
    <property type="match status" value="1"/>
</dbReference>
<dbReference type="GO" id="GO:0005739">
    <property type="term" value="C:mitochondrion"/>
    <property type="evidence" value="ECO:0007669"/>
    <property type="project" value="TreeGrafter"/>
</dbReference>
<dbReference type="OrthoDB" id="439710at2759"/>
<reference evidence="8" key="1">
    <citation type="submission" date="2019-11" db="EMBL/GenBank/DDBJ databases">
        <title>The nuclear and mitochondrial genomes of Frieseomelitta varia - a highly eusocial stingless bee (Meliponini) with a permanently sterile worker caste.</title>
        <authorList>
            <person name="Freitas F.C.P."/>
            <person name="Lourenco A.P."/>
            <person name="Nunes F.M.F."/>
            <person name="Paschoal A.R."/>
            <person name="Abreu F.C.P."/>
            <person name="Barbin F.O."/>
            <person name="Bataglia L."/>
            <person name="Cardoso-Junior C.A.M."/>
            <person name="Cervoni M.S."/>
            <person name="Silva S.R."/>
            <person name="Dalarmi F."/>
            <person name="Del Lama M.A."/>
            <person name="Depintor T.S."/>
            <person name="Ferreira K.M."/>
            <person name="Goria P.S."/>
            <person name="Jaskot M.C."/>
            <person name="Lago D.C."/>
            <person name="Luna-Lucena D."/>
            <person name="Moda L.M."/>
            <person name="Nascimento L."/>
            <person name="Pedrino M."/>
            <person name="Rabico F.O."/>
            <person name="Sanches F.C."/>
            <person name="Santos D.E."/>
            <person name="Santos C.G."/>
            <person name="Vieira J."/>
            <person name="Lopes T.F."/>
            <person name="Barchuk A.R."/>
            <person name="Hartfelder K."/>
            <person name="Simoes Z.L.P."/>
            <person name="Bitondi M.M.G."/>
            <person name="Pinheiro D.G."/>
        </authorList>
    </citation>
    <scope>NUCLEOTIDE SEQUENCE</scope>
    <source>
        <strain evidence="8">USP_RPSP 00005682</strain>
        <tissue evidence="8">Whole individual</tissue>
    </source>
</reference>
<dbReference type="PROSITE" id="PS50862">
    <property type="entry name" value="AA_TRNA_LIGASE_II"/>
    <property type="match status" value="1"/>
</dbReference>
<evidence type="ECO:0000259" key="7">
    <source>
        <dbReference type="PROSITE" id="PS50862"/>
    </source>
</evidence>
<dbReference type="PANTHER" id="PTHR22594">
    <property type="entry name" value="ASPARTYL/LYSYL-TRNA SYNTHETASE"/>
    <property type="match status" value="1"/>
</dbReference>
<dbReference type="Gene3D" id="3.30.930.10">
    <property type="entry name" value="Bira Bifunctional Protein, Domain 2"/>
    <property type="match status" value="1"/>
</dbReference>
<sequence length="639" mass="73940">MFRNCIVSKTSSFKLLFTNEFCHQRFIRYSLMRIACTHNLANKQEMLVKECVPPVNKFVSRTHTCGELKIQNIGENVQLCGWLEYSRTKKFLILRDSYGSTQLIIPDHRIDLQEMAKNLTFESVLSIEGKVLKRPEGQENKHMGTGDIEVEVKSLKVLNIAKSTMPFIIREYNKAKEDTQLKYRYISLRYPELQKNLRLRSDVIMKIREYLIRECNFVDIETPTLFKNTPEGAQEFVVPTKIPGQFYSLVQSPQQFKQLLMVGGFDRYFQIARCYRDEKPRHDRQPEFTQLDIEMSFVDCEGIMELVENLLAYFWPEESGELTVPFKRMKYEDVMKLYGTDQPDLRIPQQLCRLTGLIDHSVLEQNLKMKQNENLEVYALVFSQKHNFFTTSIKDTISKLQHTYFPSVKLIQTKITNKSSAVTNIIEGNVQQKLNLREGDVLFLACGEKVHTQSLLGKIRLEFANFLENKNQQIRTSNNELLWITDFPLFSFNTETNSLETMHHPFTRPHSDDLQYLTENPLKVRGLHYDLVMNGFEVGGGSIRIHESKLQQKIFKMLNIDESPLTHISDALESGAPPHGGIAIGLDRLICLLCNTKNIKNVIAFPKTMAGRDLMSGAPVPISEETKKLYHIQTVEIKQ</sequence>
<dbReference type="InterPro" id="IPR047089">
    <property type="entry name" value="Asp-tRNA-ligase_1_N"/>
</dbReference>
<dbReference type="InterPro" id="IPR047090">
    <property type="entry name" value="AspRS_core"/>
</dbReference>
<gene>
    <name evidence="8" type="ORF">E2986_07347</name>
</gene>
<dbReference type="PANTHER" id="PTHR22594:SF5">
    <property type="entry name" value="ASPARTATE--TRNA LIGASE, MITOCHONDRIAL"/>
    <property type="match status" value="1"/>
</dbReference>
<dbReference type="SUPFAM" id="SSF55681">
    <property type="entry name" value="Class II aaRS and biotin synthetases"/>
    <property type="match status" value="1"/>
</dbReference>
<keyword evidence="6" id="KW-0030">Aminoacyl-tRNA synthetase</keyword>
<evidence type="ECO:0000256" key="1">
    <source>
        <dbReference type="ARBA" id="ARBA00006303"/>
    </source>
</evidence>
<evidence type="ECO:0000256" key="2">
    <source>
        <dbReference type="ARBA" id="ARBA00022598"/>
    </source>
</evidence>
<evidence type="ECO:0000313" key="8">
    <source>
        <dbReference type="EMBL" id="KAF3425661.1"/>
    </source>
</evidence>
<dbReference type="InterPro" id="IPR004115">
    <property type="entry name" value="GAD-like_sf"/>
</dbReference>
<keyword evidence="5" id="KW-0648">Protein biosynthesis</keyword>
<comment type="similarity">
    <text evidence="1">Belongs to the class-II aminoacyl-tRNA synthetase family. Type 1 subfamily.</text>
</comment>
<dbReference type="InterPro" id="IPR002312">
    <property type="entry name" value="Asp/Asn-tRNA-synth_IIb"/>
</dbReference>
<dbReference type="NCBIfam" id="NF001750">
    <property type="entry name" value="PRK00476.1"/>
    <property type="match status" value="1"/>
</dbReference>
<evidence type="ECO:0000313" key="9">
    <source>
        <dbReference type="Proteomes" id="UP000655588"/>
    </source>
</evidence>
<dbReference type="EMBL" id="WNWW01000371">
    <property type="protein sequence ID" value="KAF3425661.1"/>
    <property type="molecule type" value="Genomic_DNA"/>
</dbReference>
<dbReference type="InterPro" id="IPR012340">
    <property type="entry name" value="NA-bd_OB-fold"/>
</dbReference>
<dbReference type="AlphaFoldDB" id="A0A833S2J9"/>
<dbReference type="InterPro" id="IPR004524">
    <property type="entry name" value="Asp-tRNA-ligase_1"/>
</dbReference>
<dbReference type="InterPro" id="IPR006195">
    <property type="entry name" value="aa-tRNA-synth_II"/>
</dbReference>
<evidence type="ECO:0000256" key="5">
    <source>
        <dbReference type="ARBA" id="ARBA00022917"/>
    </source>
</evidence>
<evidence type="ECO:0000256" key="4">
    <source>
        <dbReference type="ARBA" id="ARBA00022840"/>
    </source>
</evidence>
<feature type="domain" description="Aminoacyl-transfer RNA synthetases class-II family profile" evidence="7">
    <location>
        <begin position="197"/>
        <end position="606"/>
    </location>
</feature>
<dbReference type="HAMAP" id="MF_00044">
    <property type="entry name" value="Asp_tRNA_synth_type1"/>
    <property type="match status" value="1"/>
</dbReference>
<dbReference type="InterPro" id="IPR045864">
    <property type="entry name" value="aa-tRNA-synth_II/BPL/LPL"/>
</dbReference>
<organism evidence="8 9">
    <name type="scientific">Frieseomelitta varia</name>
    <dbReference type="NCBI Taxonomy" id="561572"/>
    <lineage>
        <taxon>Eukaryota</taxon>
        <taxon>Metazoa</taxon>
        <taxon>Ecdysozoa</taxon>
        <taxon>Arthropoda</taxon>
        <taxon>Hexapoda</taxon>
        <taxon>Insecta</taxon>
        <taxon>Pterygota</taxon>
        <taxon>Neoptera</taxon>
        <taxon>Endopterygota</taxon>
        <taxon>Hymenoptera</taxon>
        <taxon>Apocrita</taxon>
        <taxon>Aculeata</taxon>
        <taxon>Apoidea</taxon>
        <taxon>Anthophila</taxon>
        <taxon>Apidae</taxon>
        <taxon>Frieseomelitta</taxon>
    </lineage>
</organism>
<keyword evidence="2" id="KW-0436">Ligase</keyword>
<dbReference type="InterPro" id="IPR004365">
    <property type="entry name" value="NA-bd_OB_tRNA"/>
</dbReference>
<protein>
    <recommendedName>
        <fullName evidence="7">Aminoacyl-transfer RNA synthetases class-II family profile domain-containing protein</fullName>
    </recommendedName>
</protein>
<keyword evidence="3" id="KW-0547">Nucleotide-binding</keyword>
<name>A0A833S2J9_9HYME</name>
<dbReference type="GO" id="GO:0006422">
    <property type="term" value="P:aspartyl-tRNA aminoacylation"/>
    <property type="evidence" value="ECO:0007669"/>
    <property type="project" value="TreeGrafter"/>
</dbReference>
<comment type="caution">
    <text evidence="8">The sequence shown here is derived from an EMBL/GenBank/DDBJ whole genome shotgun (WGS) entry which is preliminary data.</text>
</comment>